<dbReference type="EMBL" id="LAZR01029865">
    <property type="protein sequence ID" value="KKL58322.1"/>
    <property type="molecule type" value="Genomic_DNA"/>
</dbReference>
<feature type="non-terminal residue" evidence="3">
    <location>
        <position position="1"/>
    </location>
</feature>
<dbReference type="InterPro" id="IPR045595">
    <property type="entry name" value="SufBD_N"/>
</dbReference>
<dbReference type="InterPro" id="IPR037284">
    <property type="entry name" value="SUF_FeS_clus_asmbl_SufBD_sf"/>
</dbReference>
<dbReference type="SUPFAM" id="SSF101960">
    <property type="entry name" value="Stabilizer of iron transporter SufD"/>
    <property type="match status" value="1"/>
</dbReference>
<dbReference type="GO" id="GO:0016226">
    <property type="term" value="P:iron-sulfur cluster assembly"/>
    <property type="evidence" value="ECO:0007669"/>
    <property type="project" value="InterPro"/>
</dbReference>
<comment type="caution">
    <text evidence="3">The sequence shown here is derived from an EMBL/GenBank/DDBJ whole genome shotgun (WGS) entry which is preliminary data.</text>
</comment>
<feature type="domain" description="SUF system FeS cluster assembly SufBD N-terminal" evidence="2">
    <location>
        <begin position="29"/>
        <end position="108"/>
    </location>
</feature>
<feature type="domain" description="SUF system FeS cluster assembly SufBD core" evidence="1">
    <location>
        <begin position="118"/>
        <end position="346"/>
    </location>
</feature>
<reference evidence="3" key="1">
    <citation type="journal article" date="2015" name="Nature">
        <title>Complex archaea that bridge the gap between prokaryotes and eukaryotes.</title>
        <authorList>
            <person name="Spang A."/>
            <person name="Saw J.H."/>
            <person name="Jorgensen S.L."/>
            <person name="Zaremba-Niedzwiedzka K."/>
            <person name="Martijn J."/>
            <person name="Lind A.E."/>
            <person name="van Eijk R."/>
            <person name="Schleper C."/>
            <person name="Guy L."/>
            <person name="Ettema T.J."/>
        </authorList>
    </citation>
    <scope>NUCLEOTIDE SEQUENCE</scope>
</reference>
<sequence>TFSYPFDAGAEVSLADIRSVAPWDDGWATVVFVNGRYSPALSTIVALDGVQVTNLEEAVRADGDVIERHLARHATYEDDGFTALNTAFLRDGAFVHVPEGESLQSPLHLIFVTAEGAEPGVSYPRTLIVAGARSELTVIESYVSLSSSSYLTDAVTEIVVGDGAQVEHYKLLLESEGAFHVATSRVHQGEDSVFSSTFYARGAAIARNDIQVLLDAPGSSCTLNGLYLTSGSQHIDNYINIEHAKPHGTSRLFYKGILDGESKAVFGGTVLVRPGADKTDAHQEDKNLLLSEKAEVASKPSLEIYADDVKCGHGATAGTIAEDAIFYMRSRGLDLETATAFLINGFASGILDKVRVQPLRTFLEKLTTKALRGSRFEQTS</sequence>
<protein>
    <recommendedName>
        <fullName evidence="4">Fe-S cluster assembly protein SufD</fullName>
    </recommendedName>
</protein>
<dbReference type="AlphaFoldDB" id="A0A0F9G4X1"/>
<proteinExistence type="predicted"/>
<gene>
    <name evidence="3" type="ORF">LCGC14_2226520</name>
</gene>
<evidence type="ECO:0000313" key="3">
    <source>
        <dbReference type="EMBL" id="KKL58322.1"/>
    </source>
</evidence>
<dbReference type="InterPro" id="IPR011542">
    <property type="entry name" value="SUF_FeS_clus_asmbl_SufD"/>
</dbReference>
<dbReference type="Pfam" id="PF01458">
    <property type="entry name" value="SUFBD_core"/>
    <property type="match status" value="1"/>
</dbReference>
<accession>A0A0F9G4X1</accession>
<name>A0A0F9G4X1_9ZZZZ</name>
<dbReference type="PANTHER" id="PTHR43575">
    <property type="entry name" value="PROTEIN ABCI7, CHLOROPLASTIC"/>
    <property type="match status" value="1"/>
</dbReference>
<dbReference type="NCBIfam" id="TIGR01981">
    <property type="entry name" value="sufD"/>
    <property type="match status" value="1"/>
</dbReference>
<dbReference type="Pfam" id="PF19295">
    <property type="entry name" value="SufBD_N"/>
    <property type="match status" value="1"/>
</dbReference>
<dbReference type="InterPro" id="IPR000825">
    <property type="entry name" value="SUF_FeS_clus_asmbl_SufBD_core"/>
</dbReference>
<evidence type="ECO:0000259" key="1">
    <source>
        <dbReference type="Pfam" id="PF01458"/>
    </source>
</evidence>
<dbReference type="PANTHER" id="PTHR43575:SF1">
    <property type="entry name" value="PROTEIN ABCI7, CHLOROPLASTIC"/>
    <property type="match status" value="1"/>
</dbReference>
<evidence type="ECO:0008006" key="4">
    <source>
        <dbReference type="Google" id="ProtNLM"/>
    </source>
</evidence>
<evidence type="ECO:0000259" key="2">
    <source>
        <dbReference type="Pfam" id="PF19295"/>
    </source>
</evidence>
<dbReference type="InterPro" id="IPR055346">
    <property type="entry name" value="Fe-S_cluster_assembly_SufBD"/>
</dbReference>
<organism evidence="3">
    <name type="scientific">marine sediment metagenome</name>
    <dbReference type="NCBI Taxonomy" id="412755"/>
    <lineage>
        <taxon>unclassified sequences</taxon>
        <taxon>metagenomes</taxon>
        <taxon>ecological metagenomes</taxon>
    </lineage>
</organism>